<dbReference type="Pfam" id="PF00515">
    <property type="entry name" value="TPR_1"/>
    <property type="match status" value="1"/>
</dbReference>
<dbReference type="PROSITE" id="PS50293">
    <property type="entry name" value="TPR_REGION"/>
    <property type="match status" value="1"/>
</dbReference>
<evidence type="ECO:0000256" key="1">
    <source>
        <dbReference type="PROSITE-ProRule" id="PRU00339"/>
    </source>
</evidence>
<keyword evidence="3" id="KW-1185">Reference proteome</keyword>
<dbReference type="Proteomes" id="UP000789739">
    <property type="component" value="Unassembled WGS sequence"/>
</dbReference>
<organism evidence="2 3">
    <name type="scientific">Paraglomus brasilianum</name>
    <dbReference type="NCBI Taxonomy" id="144538"/>
    <lineage>
        <taxon>Eukaryota</taxon>
        <taxon>Fungi</taxon>
        <taxon>Fungi incertae sedis</taxon>
        <taxon>Mucoromycota</taxon>
        <taxon>Glomeromycotina</taxon>
        <taxon>Glomeromycetes</taxon>
        <taxon>Paraglomerales</taxon>
        <taxon>Paraglomeraceae</taxon>
        <taxon>Paraglomus</taxon>
    </lineage>
</organism>
<dbReference type="AlphaFoldDB" id="A0A9N9AXV7"/>
<dbReference type="EMBL" id="CAJVPI010000513">
    <property type="protein sequence ID" value="CAG8544674.1"/>
    <property type="molecule type" value="Genomic_DNA"/>
</dbReference>
<proteinExistence type="predicted"/>
<protein>
    <submittedName>
        <fullName evidence="2">4118_t:CDS:1</fullName>
    </submittedName>
</protein>
<gene>
    <name evidence="2" type="ORF">PBRASI_LOCUS4768</name>
</gene>
<dbReference type="PROSITE" id="PS50005">
    <property type="entry name" value="TPR"/>
    <property type="match status" value="1"/>
</dbReference>
<dbReference type="Gene3D" id="1.25.40.10">
    <property type="entry name" value="Tetratricopeptide repeat domain"/>
    <property type="match status" value="1"/>
</dbReference>
<keyword evidence="1" id="KW-0802">TPR repeat</keyword>
<evidence type="ECO:0000313" key="3">
    <source>
        <dbReference type="Proteomes" id="UP000789739"/>
    </source>
</evidence>
<sequence>MHLGDYETALSISLSINVDTNTRTGCMIEILRALLRGDTYGLVGIWQEVVNEYQRAEALCKQNGLHKMYANAGSFRLSKAFVEMSKKVHERARSQELLENTKSLVLDYLDLIDDPQILRCLYGSSCLLLDDAEQAIENYSQALLNQDDNRVNYLSPCQTVYYDKDWISASSTIGLGIAYHKVGRYDDALEFYDKALSLTKKREGIQDDFNAIVEAIDLELDKLSGRIDAIAAYNSNIIKYHNSFTRALAPTQLIELSMNILPATSVSIYHHMKGFTHLLKHKNHQEAQKEFTEAQQNDAAILEGFIARQLMNRETDVGEIIEKLMRDEWSGGKFDKRIGVKERKRVEIVNELIGNEFV</sequence>
<name>A0A9N9AXV7_9GLOM</name>
<comment type="caution">
    <text evidence="2">The sequence shown here is derived from an EMBL/GenBank/DDBJ whole genome shotgun (WGS) entry which is preliminary data.</text>
</comment>
<accession>A0A9N9AXV7</accession>
<dbReference type="SUPFAM" id="SSF48452">
    <property type="entry name" value="TPR-like"/>
    <property type="match status" value="1"/>
</dbReference>
<evidence type="ECO:0000313" key="2">
    <source>
        <dbReference type="EMBL" id="CAG8544674.1"/>
    </source>
</evidence>
<reference evidence="2" key="1">
    <citation type="submission" date="2021-06" db="EMBL/GenBank/DDBJ databases">
        <authorList>
            <person name="Kallberg Y."/>
            <person name="Tangrot J."/>
            <person name="Rosling A."/>
        </authorList>
    </citation>
    <scope>NUCLEOTIDE SEQUENCE</scope>
    <source>
        <strain evidence="2">BR232B</strain>
    </source>
</reference>
<dbReference type="InterPro" id="IPR019734">
    <property type="entry name" value="TPR_rpt"/>
</dbReference>
<dbReference type="OrthoDB" id="2416021at2759"/>
<feature type="repeat" description="TPR" evidence="1">
    <location>
        <begin position="169"/>
        <end position="202"/>
    </location>
</feature>
<dbReference type="InterPro" id="IPR011990">
    <property type="entry name" value="TPR-like_helical_dom_sf"/>
</dbReference>
<dbReference type="SMART" id="SM00028">
    <property type="entry name" value="TPR"/>
    <property type="match status" value="2"/>
</dbReference>